<evidence type="ECO:0000256" key="5">
    <source>
        <dbReference type="SAM" id="Phobius"/>
    </source>
</evidence>
<dbReference type="EMBL" id="QGQD01000070">
    <property type="protein sequence ID" value="TLC99360.1"/>
    <property type="molecule type" value="Genomic_DNA"/>
</dbReference>
<keyword evidence="2" id="KW-0964">Secreted</keyword>
<dbReference type="Pfam" id="PF00746">
    <property type="entry name" value="Gram_pos_anchor"/>
    <property type="match status" value="1"/>
</dbReference>
<dbReference type="RefSeq" id="WP_138003416.1">
    <property type="nucleotide sequence ID" value="NZ_QGQD01000070.1"/>
</dbReference>
<evidence type="ECO:0000313" key="10">
    <source>
        <dbReference type="EMBL" id="TLC99360.1"/>
    </source>
</evidence>
<evidence type="ECO:0000259" key="7">
    <source>
        <dbReference type="Pfam" id="PF00746"/>
    </source>
</evidence>
<evidence type="ECO:0000259" key="8">
    <source>
        <dbReference type="Pfam" id="PF16555"/>
    </source>
</evidence>
<dbReference type="InterPro" id="IPR013783">
    <property type="entry name" value="Ig-like_fold"/>
</dbReference>
<keyword evidence="5" id="KW-0812">Transmembrane</keyword>
<feature type="transmembrane region" description="Helical" evidence="5">
    <location>
        <begin position="474"/>
        <end position="503"/>
    </location>
</feature>
<dbReference type="InterPro" id="IPR019931">
    <property type="entry name" value="LPXTG_anchor"/>
</dbReference>
<dbReference type="Gene3D" id="2.60.40.740">
    <property type="match status" value="1"/>
</dbReference>
<accession>A0A4U8Q3P2</accession>
<dbReference type="Pfam" id="PF16555">
    <property type="entry name" value="GramPos_pilinD1"/>
    <property type="match status" value="1"/>
</dbReference>
<dbReference type="InterPro" id="IPR048052">
    <property type="entry name" value="FM1-like"/>
</dbReference>
<evidence type="ECO:0000256" key="4">
    <source>
        <dbReference type="ARBA" id="ARBA00023088"/>
    </source>
</evidence>
<evidence type="ECO:0000256" key="3">
    <source>
        <dbReference type="ARBA" id="ARBA00022729"/>
    </source>
</evidence>
<dbReference type="NCBIfam" id="TIGR01167">
    <property type="entry name" value="LPXTG_anchor"/>
    <property type="match status" value="1"/>
</dbReference>
<dbReference type="NCBIfam" id="TIGR04226">
    <property type="entry name" value="RrgB_K2N_iso_D2"/>
    <property type="match status" value="1"/>
</dbReference>
<feature type="domain" description="Gram-positive cocci surface proteins LPxTG" evidence="7">
    <location>
        <begin position="470"/>
        <end position="512"/>
    </location>
</feature>
<reference evidence="10 11" key="1">
    <citation type="journal article" date="2019" name="Anaerobe">
        <title>Detection of Robinsoniella peoriensis in multiple bone samples of a trauma patient.</title>
        <authorList>
            <person name="Schrottner P."/>
            <person name="Hartwich K."/>
            <person name="Bunk B."/>
            <person name="Schober I."/>
            <person name="Helbig S."/>
            <person name="Rudolph W.W."/>
            <person name="Gunzer F."/>
        </authorList>
    </citation>
    <scope>NUCLEOTIDE SEQUENCE [LARGE SCALE GENOMIC DNA]</scope>
    <source>
        <strain evidence="10 11">DSM 106044</strain>
    </source>
</reference>
<dbReference type="SUPFAM" id="SSF49401">
    <property type="entry name" value="Bacterial adhesins"/>
    <property type="match status" value="1"/>
</dbReference>
<keyword evidence="5" id="KW-1133">Transmembrane helix</keyword>
<dbReference type="Gene3D" id="2.60.40.10">
    <property type="entry name" value="Immunoglobulins"/>
    <property type="match status" value="2"/>
</dbReference>
<feature type="domain" description="SpaA-like prealbumin fold" evidence="9">
    <location>
        <begin position="353"/>
        <end position="456"/>
    </location>
</feature>
<dbReference type="Pfam" id="PF17802">
    <property type="entry name" value="SpaA"/>
    <property type="match status" value="1"/>
</dbReference>
<organism evidence="10 11">
    <name type="scientific">Robinsoniella peoriensis</name>
    <dbReference type="NCBI Taxonomy" id="180332"/>
    <lineage>
        <taxon>Bacteria</taxon>
        <taxon>Bacillati</taxon>
        <taxon>Bacillota</taxon>
        <taxon>Clostridia</taxon>
        <taxon>Lachnospirales</taxon>
        <taxon>Lachnospiraceae</taxon>
        <taxon>Robinsoniella</taxon>
    </lineage>
</organism>
<proteinExistence type="predicted"/>
<evidence type="ECO:0000256" key="1">
    <source>
        <dbReference type="ARBA" id="ARBA00022512"/>
    </source>
</evidence>
<dbReference type="InterPro" id="IPR032364">
    <property type="entry name" value="GramPos_pilinD1_N"/>
</dbReference>
<dbReference type="NCBIfam" id="NF033902">
    <property type="entry name" value="iso_D2_wall_anc"/>
    <property type="match status" value="1"/>
</dbReference>
<keyword evidence="5" id="KW-0472">Membrane</keyword>
<keyword evidence="4" id="KW-0572">Peptidoglycan-anchor</keyword>
<evidence type="ECO:0000313" key="11">
    <source>
        <dbReference type="Proteomes" id="UP000306509"/>
    </source>
</evidence>
<sequence precursor="true">MKKMIKKMSAVFMAAVLTTGMFAVSAAAAGNNTDLPEATGSLTIHKYLMDDLTDADTPGNGNETTDIPASAVPLNGIEFEIVKLKITLDADGNAVSSTDGKIPTNASEVTEDMLDKDTAQTVITSGTDEDGKDLGIAAIDNLPRGFYYVTELPSEKVAEPVAPFIVSVPMTNPEGNGWITDVHVYPKNESADIDKYVTKVPNKHETSDTHGGKVTWIIQPSVPTNVAAAKKYDITDALDGVLKYVADSVKVYGVKDRSTETGSEGEVLIPAGNYDASETTQSNIKVSFTQTGRQYLADSGYKFIRVVFDTTLTEDAPMQTEIKNGARLDYKNQFDQDKSYEVLPENKPEVHTGKIGIMKVDANNQETKLPDAKFAIAASLSDAKDKKYIRDVNGNDIIVTTKADGTAEFLGFAYGVTGDKVTEDNKPTTYYLVETQAPNGYNLLNEPIKVTVNPAGIENTGCIAQVTVKNSSAFILPVTGGMGTTIFTAAGIGFIVLAVILLIHSFKKRKVNH</sequence>
<keyword evidence="11" id="KW-1185">Reference proteome</keyword>
<gene>
    <name evidence="10" type="ORF">DSM106044_03811</name>
</gene>
<evidence type="ECO:0000256" key="6">
    <source>
        <dbReference type="SAM" id="SignalP"/>
    </source>
</evidence>
<name>A0A4U8Q3P2_9FIRM</name>
<evidence type="ECO:0000256" key="2">
    <source>
        <dbReference type="ARBA" id="ARBA00022525"/>
    </source>
</evidence>
<protein>
    <submittedName>
        <fullName evidence="10">Fimbrial subunit type 1</fullName>
    </submittedName>
</protein>
<feature type="domain" description="Gram-positive pilin subunit D1 N-terminal" evidence="8">
    <location>
        <begin position="39"/>
        <end position="189"/>
    </location>
</feature>
<dbReference type="STRING" id="180332.GCA_000797495_01015"/>
<dbReference type="InterPro" id="IPR008966">
    <property type="entry name" value="Adhesion_dom_sf"/>
</dbReference>
<feature type="signal peptide" evidence="6">
    <location>
        <begin position="1"/>
        <end position="29"/>
    </location>
</feature>
<feature type="chain" id="PRO_5039651341" evidence="6">
    <location>
        <begin position="30"/>
        <end position="513"/>
    </location>
</feature>
<dbReference type="AlphaFoldDB" id="A0A4U8Q3P2"/>
<dbReference type="InterPro" id="IPR026466">
    <property type="entry name" value="Fim_isopep_form_D2_dom"/>
</dbReference>
<evidence type="ECO:0000259" key="9">
    <source>
        <dbReference type="Pfam" id="PF17802"/>
    </source>
</evidence>
<dbReference type="InterPro" id="IPR041033">
    <property type="entry name" value="SpaA_PFL_dom_1"/>
</dbReference>
<dbReference type="Proteomes" id="UP000306509">
    <property type="component" value="Unassembled WGS sequence"/>
</dbReference>
<comment type="caution">
    <text evidence="10">The sequence shown here is derived from an EMBL/GenBank/DDBJ whole genome shotgun (WGS) entry which is preliminary data.</text>
</comment>
<keyword evidence="1" id="KW-0134">Cell wall</keyword>
<keyword evidence="3 6" id="KW-0732">Signal</keyword>